<reference evidence="2" key="1">
    <citation type="submission" date="2018-02" db="EMBL/GenBank/DDBJ databases">
        <authorList>
            <person name="Vasarhelyi B.M."/>
            <person name="Deshmukh S."/>
            <person name="Balint B."/>
            <person name="Kukolya J."/>
        </authorList>
    </citation>
    <scope>NUCLEOTIDE SEQUENCE</scope>
    <source>
        <strain evidence="2">KB22</strain>
    </source>
</reference>
<evidence type="ECO:0000256" key="1">
    <source>
        <dbReference type="PROSITE-ProRule" id="PRU00339"/>
    </source>
</evidence>
<keyword evidence="3" id="KW-1185">Reference proteome</keyword>
<keyword evidence="1" id="KW-0802">TPR repeat</keyword>
<proteinExistence type="predicted"/>
<sequence length="339" mass="39443">MSNFNQDFLKASFRQALANPAEVDHDAFLHLLQKYAYSQPLQLSYQRKQFLEGNAEGMSKTLLYSSSVAWLKEFVESEVKHTPKAKEEPIAETIVEQEEEVIEILETPAEIEEAEDFSSENQDREDEALEKFIQEGIGSSNYFELTDHKENGSAEIQLAQDEKEDISLYNDELMPYSFRWWLHKTRLEHAETYQPFASPHLPKPPASKFDSGKLEAALLDQQIRENIFHLQNPEDKLSDAVKQKTVEFTQVKKSDEVIEKFIREEPQIHPPSPNALNTENKARKSSEEQYTFVTETLANIYIEQGLYPKAIEVFKKLILRFPEKKSYFAHRIQETEEKF</sequence>
<accession>A0A928UV71</accession>
<dbReference type="RefSeq" id="WP_196934088.1">
    <property type="nucleotide sequence ID" value="NZ_MU158697.1"/>
</dbReference>
<dbReference type="EMBL" id="PRDK01000005">
    <property type="protein sequence ID" value="MBE8713941.1"/>
    <property type="molecule type" value="Genomic_DNA"/>
</dbReference>
<dbReference type="PROSITE" id="PS50005">
    <property type="entry name" value="TPR"/>
    <property type="match status" value="1"/>
</dbReference>
<dbReference type="InterPro" id="IPR019734">
    <property type="entry name" value="TPR_rpt"/>
</dbReference>
<evidence type="ECO:0000313" key="3">
    <source>
        <dbReference type="Proteomes" id="UP000616201"/>
    </source>
</evidence>
<feature type="repeat" description="TPR" evidence="1">
    <location>
        <begin position="291"/>
        <end position="324"/>
    </location>
</feature>
<name>A0A928UV71_9SPHI</name>
<gene>
    <name evidence="2" type="ORF">C4F49_09640</name>
</gene>
<dbReference type="Proteomes" id="UP000616201">
    <property type="component" value="Unassembled WGS sequence"/>
</dbReference>
<dbReference type="AlphaFoldDB" id="A0A928UV71"/>
<comment type="caution">
    <text evidence="2">The sequence shown here is derived from an EMBL/GenBank/DDBJ whole genome shotgun (WGS) entry which is preliminary data.</text>
</comment>
<evidence type="ECO:0000313" key="2">
    <source>
        <dbReference type="EMBL" id="MBE8713941.1"/>
    </source>
</evidence>
<evidence type="ECO:0008006" key="4">
    <source>
        <dbReference type="Google" id="ProtNLM"/>
    </source>
</evidence>
<protein>
    <recommendedName>
        <fullName evidence="4">Tetratricopeptide repeat protein</fullName>
    </recommendedName>
</protein>
<organism evidence="2 3">
    <name type="scientific">Sphingobacterium hungaricum</name>
    <dbReference type="NCBI Taxonomy" id="2082723"/>
    <lineage>
        <taxon>Bacteria</taxon>
        <taxon>Pseudomonadati</taxon>
        <taxon>Bacteroidota</taxon>
        <taxon>Sphingobacteriia</taxon>
        <taxon>Sphingobacteriales</taxon>
        <taxon>Sphingobacteriaceae</taxon>
        <taxon>Sphingobacterium</taxon>
    </lineage>
</organism>